<dbReference type="RefSeq" id="WP_221047154.1">
    <property type="nucleotide sequence ID" value="NZ_AP019782.1"/>
</dbReference>
<sequence length="244" mass="25855">MTALGRFIGVGVGPGNGGYLSVAALQALQACDLIYLPQARGAEASVAEQCMAGLGLDEGKFRKVEFLMVSDRGRLKDHYAELAAAIAADLQQGINVGYVTLGDAMTYSTYGYTLAALVELLPGLEYRTYPGITSYAAAAAALDWPLGEGRERVLILPCPDDMDALRRDIDSHDIVVLMKVAQRLPAVLGLLNNLGIAGNCALASRIGLPGEILCADLAGADIDPAAGYLTTLLIRKNPREPRHR</sequence>
<reference evidence="6" key="1">
    <citation type="submission" date="2019-06" db="EMBL/GenBank/DDBJ databases">
        <title>Complete genome sequence of Methylogaea oryzae strain JCM16910.</title>
        <authorList>
            <person name="Asakawa S."/>
        </authorList>
    </citation>
    <scope>NUCLEOTIDE SEQUENCE</scope>
    <source>
        <strain evidence="6">E10</strain>
    </source>
</reference>
<dbReference type="CDD" id="cd11645">
    <property type="entry name" value="Precorrin_2_C20_MT"/>
    <property type="match status" value="1"/>
</dbReference>
<gene>
    <name evidence="6" type="primary">cbiL</name>
    <name evidence="6" type="ORF">MoryE10_23660</name>
</gene>
<evidence type="ECO:0000256" key="3">
    <source>
        <dbReference type="ARBA" id="ARBA00022573"/>
    </source>
</evidence>
<evidence type="ECO:0000259" key="5">
    <source>
        <dbReference type="Pfam" id="PF00590"/>
    </source>
</evidence>
<proteinExistence type="inferred from homology"/>
<dbReference type="PROSITE" id="PS51257">
    <property type="entry name" value="PROKAR_LIPOPROTEIN"/>
    <property type="match status" value="1"/>
</dbReference>
<dbReference type="EMBL" id="AP019782">
    <property type="protein sequence ID" value="BBL71760.1"/>
    <property type="molecule type" value="Genomic_DNA"/>
</dbReference>
<dbReference type="Pfam" id="PF00590">
    <property type="entry name" value="TP_methylase"/>
    <property type="match status" value="1"/>
</dbReference>
<evidence type="ECO:0000256" key="1">
    <source>
        <dbReference type="ARBA" id="ARBA00004953"/>
    </source>
</evidence>
<dbReference type="GO" id="GO:0009236">
    <property type="term" value="P:cobalamin biosynthetic process"/>
    <property type="evidence" value="ECO:0007669"/>
    <property type="project" value="UniProtKB-KW"/>
</dbReference>
<dbReference type="InterPro" id="IPR012382">
    <property type="entry name" value="CobI/CbiL"/>
</dbReference>
<evidence type="ECO:0000313" key="7">
    <source>
        <dbReference type="Proteomes" id="UP000824988"/>
    </source>
</evidence>
<dbReference type="KEGG" id="moz:MoryE10_23660"/>
<dbReference type="Proteomes" id="UP000824988">
    <property type="component" value="Chromosome"/>
</dbReference>
<organism evidence="6 7">
    <name type="scientific">Methylogaea oryzae</name>
    <dbReference type="NCBI Taxonomy" id="1295382"/>
    <lineage>
        <taxon>Bacteria</taxon>
        <taxon>Pseudomonadati</taxon>
        <taxon>Pseudomonadota</taxon>
        <taxon>Gammaproteobacteria</taxon>
        <taxon>Methylococcales</taxon>
        <taxon>Methylococcaceae</taxon>
        <taxon>Methylogaea</taxon>
    </lineage>
</organism>
<dbReference type="PANTHER" id="PTHR43467">
    <property type="entry name" value="COBALT-PRECORRIN-2 C(20)-METHYLTRANSFERASE"/>
    <property type="match status" value="1"/>
</dbReference>
<dbReference type="InterPro" id="IPR006364">
    <property type="entry name" value="CobI/CbiL/CobIJ_dom"/>
</dbReference>
<evidence type="ECO:0000313" key="6">
    <source>
        <dbReference type="EMBL" id="BBL71760.1"/>
    </source>
</evidence>
<accession>A0A8D5AN59</accession>
<keyword evidence="7" id="KW-1185">Reference proteome</keyword>
<comment type="similarity">
    <text evidence="2 4">Belongs to the precorrin methyltransferase family.</text>
</comment>
<dbReference type="PANTHER" id="PTHR43467:SF2">
    <property type="entry name" value="COBALT-PRECORRIN-2 C(20)-METHYLTRANSFERASE"/>
    <property type="match status" value="1"/>
</dbReference>
<keyword evidence="3" id="KW-0169">Cobalamin biosynthesis</keyword>
<feature type="domain" description="Tetrapyrrole methylase" evidence="5">
    <location>
        <begin position="7"/>
        <end position="213"/>
    </location>
</feature>
<dbReference type="PIRSF" id="PIRSF036427">
    <property type="entry name" value="Precrrn-2_mtase"/>
    <property type="match status" value="1"/>
</dbReference>
<name>A0A8D5AN59_9GAMM</name>
<dbReference type="NCBIfam" id="TIGR01467">
    <property type="entry name" value="cobI_cbiL"/>
    <property type="match status" value="1"/>
</dbReference>
<dbReference type="AlphaFoldDB" id="A0A8D5AN59"/>
<protein>
    <submittedName>
        <fullName evidence="6">Precorrin-2 C(20)-methyltransferase</fullName>
    </submittedName>
</protein>
<dbReference type="GO" id="GO:0030788">
    <property type="term" value="F:precorrin-2 C20-methyltransferase activity"/>
    <property type="evidence" value="ECO:0007669"/>
    <property type="project" value="InterPro"/>
</dbReference>
<evidence type="ECO:0000256" key="4">
    <source>
        <dbReference type="PIRNR" id="PIRNR036427"/>
    </source>
</evidence>
<comment type="pathway">
    <text evidence="1">Cofactor biosynthesis; adenosylcobalamin biosynthesis.</text>
</comment>
<evidence type="ECO:0000256" key="2">
    <source>
        <dbReference type="ARBA" id="ARBA00005879"/>
    </source>
</evidence>
<dbReference type="InterPro" id="IPR000878">
    <property type="entry name" value="4pyrrol_Mease"/>
</dbReference>